<reference evidence="1 2" key="1">
    <citation type="journal article" date="2019" name="Int. J. Syst. Evol. Microbiol.">
        <title>The Global Catalogue of Microorganisms (GCM) 10K type strain sequencing project: providing services to taxonomists for standard genome sequencing and annotation.</title>
        <authorList>
            <consortium name="The Broad Institute Genomics Platform"/>
            <consortium name="The Broad Institute Genome Sequencing Center for Infectious Disease"/>
            <person name="Wu L."/>
            <person name="Ma J."/>
        </authorList>
    </citation>
    <scope>NUCLEOTIDE SEQUENCE [LARGE SCALE GENOMIC DNA]</scope>
    <source>
        <strain evidence="1 2">JCM 1417</strain>
    </source>
</reference>
<accession>A0ABN1KHP8</accession>
<sequence>MFETLAKLWRDGRLPEVGLDRAIQKGWIIEEQKVIIIEQ</sequence>
<organism evidence="1 2">
    <name type="scientific">Clostridium subterminale</name>
    <dbReference type="NCBI Taxonomy" id="1550"/>
    <lineage>
        <taxon>Bacteria</taxon>
        <taxon>Bacillati</taxon>
        <taxon>Bacillota</taxon>
        <taxon>Clostridia</taxon>
        <taxon>Eubacteriales</taxon>
        <taxon>Clostridiaceae</taxon>
        <taxon>Clostridium</taxon>
    </lineage>
</organism>
<evidence type="ECO:0000313" key="1">
    <source>
        <dbReference type="EMBL" id="GAA0767120.1"/>
    </source>
</evidence>
<dbReference type="EMBL" id="BAAACI010000001">
    <property type="protein sequence ID" value="GAA0767120.1"/>
    <property type="molecule type" value="Genomic_DNA"/>
</dbReference>
<evidence type="ECO:0000313" key="2">
    <source>
        <dbReference type="Proteomes" id="UP001501047"/>
    </source>
</evidence>
<gene>
    <name evidence="1" type="ORF">GCM10008908_05790</name>
</gene>
<protein>
    <recommendedName>
        <fullName evidence="3">XkdX family protein</fullName>
    </recommendedName>
</protein>
<proteinExistence type="predicted"/>
<keyword evidence="2" id="KW-1185">Reference proteome</keyword>
<comment type="caution">
    <text evidence="1">The sequence shown here is derived from an EMBL/GenBank/DDBJ whole genome shotgun (WGS) entry which is preliminary data.</text>
</comment>
<name>A0ABN1KHP8_CLOSU</name>
<dbReference type="Proteomes" id="UP001501047">
    <property type="component" value="Unassembled WGS sequence"/>
</dbReference>
<evidence type="ECO:0008006" key="3">
    <source>
        <dbReference type="Google" id="ProtNLM"/>
    </source>
</evidence>